<dbReference type="SUPFAM" id="SSF53335">
    <property type="entry name" value="S-adenosyl-L-methionine-dependent methyltransferases"/>
    <property type="match status" value="1"/>
</dbReference>
<dbReference type="InterPro" id="IPR002905">
    <property type="entry name" value="Trm1"/>
</dbReference>
<dbReference type="GO" id="GO:0005634">
    <property type="term" value="C:nucleus"/>
    <property type="evidence" value="ECO:0007669"/>
    <property type="project" value="TreeGrafter"/>
</dbReference>
<evidence type="ECO:0000256" key="2">
    <source>
        <dbReference type="ARBA" id="ARBA00022555"/>
    </source>
</evidence>
<dbReference type="PROSITE" id="PS51626">
    <property type="entry name" value="SAM_MT_TRM1"/>
    <property type="match status" value="1"/>
</dbReference>
<dbReference type="GO" id="GO:0000049">
    <property type="term" value="F:tRNA binding"/>
    <property type="evidence" value="ECO:0007669"/>
    <property type="project" value="UniProtKB-UniRule"/>
</dbReference>
<evidence type="ECO:0000256" key="9">
    <source>
        <dbReference type="PROSITE-ProRule" id="PRU00958"/>
    </source>
</evidence>
<keyword evidence="5 9" id="KW-0949">S-adenosyl-L-methionine</keyword>
<gene>
    <name evidence="10" type="ORF">Ctob_002822</name>
</gene>
<reference evidence="11" key="1">
    <citation type="journal article" date="2015" name="PLoS Genet.">
        <title>Genome Sequence and Transcriptome Analyses of Chrysochromulina tobin: Metabolic Tools for Enhanced Algal Fitness in the Prominent Order Prymnesiales (Haptophyceae).</title>
        <authorList>
            <person name="Hovde B.T."/>
            <person name="Deodato C.R."/>
            <person name="Hunsperger H.M."/>
            <person name="Ryken S.A."/>
            <person name="Yost W."/>
            <person name="Jha R.K."/>
            <person name="Patterson J."/>
            <person name="Monnat R.J. Jr."/>
            <person name="Barlow S.B."/>
            <person name="Starkenburg S.R."/>
            <person name="Cattolico R.A."/>
        </authorList>
    </citation>
    <scope>NUCLEOTIDE SEQUENCE</scope>
    <source>
        <strain evidence="11">CCMP291</strain>
    </source>
</reference>
<evidence type="ECO:0000256" key="3">
    <source>
        <dbReference type="ARBA" id="ARBA00022603"/>
    </source>
</evidence>
<keyword evidence="1" id="KW-1017">Isopeptide bond</keyword>
<dbReference type="GO" id="GO:0016423">
    <property type="term" value="F:tRNA (guanine) methyltransferase activity"/>
    <property type="evidence" value="ECO:0007669"/>
    <property type="project" value="InterPro"/>
</dbReference>
<evidence type="ECO:0000256" key="5">
    <source>
        <dbReference type="ARBA" id="ARBA00022691"/>
    </source>
</evidence>
<dbReference type="Proteomes" id="UP000037460">
    <property type="component" value="Unassembled WGS sequence"/>
</dbReference>
<comment type="caution">
    <text evidence="10">The sequence shown here is derived from an EMBL/GenBank/DDBJ whole genome shotgun (WGS) entry which is preliminary data.</text>
</comment>
<keyword evidence="11" id="KW-1185">Reference proteome</keyword>
<keyword evidence="6 9" id="KW-0819">tRNA processing</keyword>
<evidence type="ECO:0000313" key="11">
    <source>
        <dbReference type="Proteomes" id="UP000037460"/>
    </source>
</evidence>
<keyword evidence="7" id="KW-0862">Zinc</keyword>
<proteinExistence type="inferred from homology"/>
<evidence type="ECO:0000256" key="1">
    <source>
        <dbReference type="ARBA" id="ARBA00022499"/>
    </source>
</evidence>
<accession>A0A0M0J6B6</accession>
<dbReference type="Gene3D" id="3.40.50.150">
    <property type="entry name" value="Vaccinia Virus protein VP39"/>
    <property type="match status" value="1"/>
</dbReference>
<keyword evidence="4 9" id="KW-0808">Transferase</keyword>
<dbReference type="EMBL" id="JWZX01003335">
    <property type="protein sequence ID" value="KOO21773.1"/>
    <property type="molecule type" value="Genomic_DNA"/>
</dbReference>
<dbReference type="AlphaFoldDB" id="A0A0M0J6B6"/>
<keyword evidence="3 9" id="KW-0489">Methyltransferase</keyword>
<dbReference type="Pfam" id="PF02005">
    <property type="entry name" value="TRM"/>
    <property type="match status" value="1"/>
</dbReference>
<dbReference type="InterPro" id="IPR029063">
    <property type="entry name" value="SAM-dependent_MTases_sf"/>
</dbReference>
<dbReference type="PANTHER" id="PTHR10631:SF1">
    <property type="entry name" value="TRMT1-LIKE PROTEIN"/>
    <property type="match status" value="1"/>
</dbReference>
<evidence type="ECO:0000256" key="7">
    <source>
        <dbReference type="ARBA" id="ARBA00022833"/>
    </source>
</evidence>
<evidence type="ECO:0000256" key="4">
    <source>
        <dbReference type="ARBA" id="ARBA00022679"/>
    </source>
</evidence>
<dbReference type="OrthoDB" id="6349953at2759"/>
<comment type="similarity">
    <text evidence="9">Belongs to the class I-like SAM-binding methyltransferase superfamily. Trm1 family.</text>
</comment>
<keyword evidence="2 9" id="KW-0820">tRNA-binding</keyword>
<evidence type="ECO:0000256" key="8">
    <source>
        <dbReference type="ARBA" id="ARBA00022884"/>
    </source>
</evidence>
<keyword evidence="8 9" id="KW-0694">RNA-binding</keyword>
<dbReference type="GO" id="GO:0002940">
    <property type="term" value="P:tRNA N2-guanine methylation"/>
    <property type="evidence" value="ECO:0007669"/>
    <property type="project" value="TreeGrafter"/>
</dbReference>
<evidence type="ECO:0000313" key="10">
    <source>
        <dbReference type="EMBL" id="KOO21773.1"/>
    </source>
</evidence>
<name>A0A0M0J6B6_9EUKA</name>
<organism evidence="10 11">
    <name type="scientific">Chrysochromulina tobinii</name>
    <dbReference type="NCBI Taxonomy" id="1460289"/>
    <lineage>
        <taxon>Eukaryota</taxon>
        <taxon>Haptista</taxon>
        <taxon>Haptophyta</taxon>
        <taxon>Prymnesiophyceae</taxon>
        <taxon>Prymnesiales</taxon>
        <taxon>Chrysochromulinaceae</taxon>
        <taxon>Chrysochromulina</taxon>
    </lineage>
</organism>
<evidence type="ECO:0000256" key="6">
    <source>
        <dbReference type="ARBA" id="ARBA00022694"/>
    </source>
</evidence>
<sequence length="175" mass="17995">MRWLAALRRRPGATRSALPGAVTGAVASAEALEGGASHERAIEVTAADLDAGCCAMIARNAALNGFACERLSLPSVAASPSSLSSLAWSSSPSPPSMAPSVSELVPLRVACADFRALLLHAPPFDFVHVDPFGSCVPFLDTLASRAAHGSVVSVTATDTSVLFANYPEVMTSDDL</sequence>
<protein>
    <submittedName>
        <fullName evidence="10">Uncharacterized protein</fullName>
    </submittedName>
</protein>
<dbReference type="PANTHER" id="PTHR10631">
    <property type="entry name" value="N 2 ,N 2 -DIMETHYLGUANOSINE TRNA METHYLTRANSFERASE"/>
    <property type="match status" value="1"/>
</dbReference>